<accession>A0A843U6N6</accession>
<dbReference type="Proteomes" id="UP000652761">
    <property type="component" value="Unassembled WGS sequence"/>
</dbReference>
<gene>
    <name evidence="2" type="ORF">Taro_010346</name>
</gene>
<sequence>MTIVNHPSVADGALNGRNTITDDAERGFWAVCEGELQHRPYLVGLDRTAWPRGAAVDPPESLAIMADPSPVLDGAPGDGTDSSPMPDGAPVQDVGAAKRRGHHSSESPTNAASTLPMPDRASDGSDGGLGASSPTADTTT</sequence>
<dbReference type="EMBL" id="NMUH01000372">
    <property type="protein sequence ID" value="MQL77926.1"/>
    <property type="molecule type" value="Genomic_DNA"/>
</dbReference>
<name>A0A843U6N6_COLES</name>
<evidence type="ECO:0000256" key="1">
    <source>
        <dbReference type="SAM" id="MobiDB-lite"/>
    </source>
</evidence>
<reference evidence="2" key="1">
    <citation type="submission" date="2017-07" db="EMBL/GenBank/DDBJ databases">
        <title>Taro Niue Genome Assembly and Annotation.</title>
        <authorList>
            <person name="Atibalentja N."/>
            <person name="Keating K."/>
            <person name="Fields C.J."/>
        </authorList>
    </citation>
    <scope>NUCLEOTIDE SEQUENCE</scope>
    <source>
        <strain evidence="2">Niue_2</strain>
        <tissue evidence="2">Leaf</tissue>
    </source>
</reference>
<organism evidence="2 3">
    <name type="scientific">Colocasia esculenta</name>
    <name type="common">Wild taro</name>
    <name type="synonym">Arum esculentum</name>
    <dbReference type="NCBI Taxonomy" id="4460"/>
    <lineage>
        <taxon>Eukaryota</taxon>
        <taxon>Viridiplantae</taxon>
        <taxon>Streptophyta</taxon>
        <taxon>Embryophyta</taxon>
        <taxon>Tracheophyta</taxon>
        <taxon>Spermatophyta</taxon>
        <taxon>Magnoliopsida</taxon>
        <taxon>Liliopsida</taxon>
        <taxon>Araceae</taxon>
        <taxon>Aroideae</taxon>
        <taxon>Colocasieae</taxon>
        <taxon>Colocasia</taxon>
    </lineage>
</organism>
<feature type="region of interest" description="Disordered" evidence="1">
    <location>
        <begin position="60"/>
        <end position="140"/>
    </location>
</feature>
<protein>
    <submittedName>
        <fullName evidence="2">Uncharacterized protein</fullName>
    </submittedName>
</protein>
<proteinExistence type="predicted"/>
<dbReference type="AlphaFoldDB" id="A0A843U6N6"/>
<evidence type="ECO:0000313" key="2">
    <source>
        <dbReference type="EMBL" id="MQL77926.1"/>
    </source>
</evidence>
<comment type="caution">
    <text evidence="2">The sequence shown here is derived from an EMBL/GenBank/DDBJ whole genome shotgun (WGS) entry which is preliminary data.</text>
</comment>
<keyword evidence="3" id="KW-1185">Reference proteome</keyword>
<evidence type="ECO:0000313" key="3">
    <source>
        <dbReference type="Proteomes" id="UP000652761"/>
    </source>
</evidence>